<dbReference type="GO" id="GO:0032259">
    <property type="term" value="P:methylation"/>
    <property type="evidence" value="ECO:0007669"/>
    <property type="project" value="UniProtKB-KW"/>
</dbReference>
<gene>
    <name evidence="12" type="ORF">ZEAMMB73_Zm00001d034317</name>
</gene>
<evidence type="ECO:0000256" key="1">
    <source>
        <dbReference type="ARBA" id="ARBA00009059"/>
    </source>
</evidence>
<evidence type="ECO:0000256" key="4">
    <source>
        <dbReference type="ARBA" id="ARBA00022691"/>
    </source>
</evidence>
<evidence type="ECO:0000256" key="5">
    <source>
        <dbReference type="ARBA" id="ARBA00039112"/>
    </source>
</evidence>
<sequence length="155" mass="16377">MDSRGFDSAGRIFSSATEMWTEELGSSITASTAGEAEAAPAPAAAAEASEEVGGDGKRKEWYSKAIAYWQGVEASTEGVLGGYGCVNDADVKGSDAFLRPLLADRFGTAKRHLVALGEFIYYCKEALASASRACFCASSVLVISLYDSYCLMLIL</sequence>
<evidence type="ECO:0000256" key="2">
    <source>
        <dbReference type="ARBA" id="ARBA00022603"/>
    </source>
</evidence>
<dbReference type="GO" id="GO:0071885">
    <property type="term" value="F:N-terminal protein N-methyltransferase activity"/>
    <property type="evidence" value="ECO:0007669"/>
    <property type="project" value="UniProtKB-EC"/>
</dbReference>
<proteinExistence type="evidence at transcript level"/>
<comment type="catalytic activity">
    <reaction evidence="9">
        <text>N-terminal L-prolyl-L-prolyl-L-lysyl-[protein] + 2 S-adenosyl-L-methionine = N-terminal N,N-dimethyl-L-prolyl-L-prolyl-L-lysyl-[protein] + 2 S-adenosyl-L-homocysteine + 2 H(+)</text>
        <dbReference type="Rhea" id="RHEA:54736"/>
        <dbReference type="Rhea" id="RHEA-COMP:13787"/>
        <dbReference type="Rhea" id="RHEA-COMP:13974"/>
        <dbReference type="ChEBI" id="CHEBI:15378"/>
        <dbReference type="ChEBI" id="CHEBI:57856"/>
        <dbReference type="ChEBI" id="CHEBI:59789"/>
        <dbReference type="ChEBI" id="CHEBI:138059"/>
        <dbReference type="ChEBI" id="CHEBI:138318"/>
        <dbReference type="EC" id="2.1.1.244"/>
    </reaction>
</comment>
<reference evidence="11" key="1">
    <citation type="journal article" date="2009" name="PLoS Genet.">
        <title>Sequencing, mapping, and analysis of 27,455 maize full-length cDNAs.</title>
        <authorList>
            <person name="Soderlund C."/>
            <person name="Descour A."/>
            <person name="Kudrna D."/>
            <person name="Bomhoff M."/>
            <person name="Boyd L."/>
            <person name="Currie J."/>
            <person name="Angelova A."/>
            <person name="Collura K."/>
            <person name="Wissotski M."/>
            <person name="Ashley E."/>
            <person name="Morrow D."/>
            <person name="Fernandes J."/>
            <person name="Walbot V."/>
            <person name="Yu Y."/>
        </authorList>
    </citation>
    <scope>NUCLEOTIDE SEQUENCE</scope>
    <source>
        <strain evidence="11">B73</strain>
    </source>
</reference>
<evidence type="ECO:0000313" key="11">
    <source>
        <dbReference type="EMBL" id="ACF81205.1"/>
    </source>
</evidence>
<evidence type="ECO:0000256" key="7">
    <source>
        <dbReference type="ARBA" id="ARBA00043129"/>
    </source>
</evidence>
<keyword evidence="4" id="KW-0949">S-adenosyl-L-methionine</keyword>
<comment type="similarity">
    <text evidence="1">Belongs to the methyltransferase superfamily. NTM1 family.</text>
</comment>
<accession>B4FGG2</accession>
<organism evidence="11">
    <name type="scientific">Zea mays</name>
    <name type="common">Maize</name>
    <dbReference type="NCBI Taxonomy" id="4577"/>
    <lineage>
        <taxon>Eukaryota</taxon>
        <taxon>Viridiplantae</taxon>
        <taxon>Streptophyta</taxon>
        <taxon>Embryophyta</taxon>
        <taxon>Tracheophyta</taxon>
        <taxon>Spermatophyta</taxon>
        <taxon>Magnoliopsida</taxon>
        <taxon>Liliopsida</taxon>
        <taxon>Poales</taxon>
        <taxon>Poaceae</taxon>
        <taxon>PACMAD clade</taxon>
        <taxon>Panicoideae</taxon>
        <taxon>Andropogonodae</taxon>
        <taxon>Andropogoneae</taxon>
        <taxon>Tripsacinae</taxon>
        <taxon>Zea</taxon>
    </lineage>
</organism>
<dbReference type="EMBL" id="BT036200">
    <property type="protein sequence ID" value="ACF81205.1"/>
    <property type="molecule type" value="mRNA"/>
</dbReference>
<dbReference type="Pfam" id="PF05891">
    <property type="entry name" value="Methyltransf_PK"/>
    <property type="match status" value="1"/>
</dbReference>
<name>B4FGG2_MAIZE</name>
<reference evidence="12" key="2">
    <citation type="submission" date="2015-12" db="EMBL/GenBank/DDBJ databases">
        <title>Update maize B73 reference genome by single molecule sequencing technologies.</title>
        <authorList>
            <consortium name="Maize Genome Sequencing Project"/>
            <person name="Ware D."/>
        </authorList>
    </citation>
    <scope>NUCLEOTIDE SEQUENCE [LARGE SCALE GENOMIC DNA]</scope>
    <source>
        <tissue evidence="12">Seedling</tissue>
    </source>
</reference>
<keyword evidence="2 12" id="KW-0489">Methyltransferase</keyword>
<dbReference type="HOGENOM" id="CLU_1698073_0_0_1"/>
<comment type="catalytic activity">
    <reaction evidence="10">
        <text>N-terminal L-alanyl-L-prolyl-L-lysyl-[protein] + 3 S-adenosyl-L-methionine = N-terminal N,N,N-trimethyl-L-alanyl-L-prolyl-L-lysyl-[protein] + 3 S-adenosyl-L-homocysteine + 3 H(+)</text>
        <dbReference type="Rhea" id="RHEA:54712"/>
        <dbReference type="Rhea" id="RHEA-COMP:13785"/>
        <dbReference type="Rhea" id="RHEA-COMP:13971"/>
        <dbReference type="ChEBI" id="CHEBI:15378"/>
        <dbReference type="ChEBI" id="CHEBI:57856"/>
        <dbReference type="ChEBI" id="CHEBI:59789"/>
        <dbReference type="ChEBI" id="CHEBI:138057"/>
        <dbReference type="ChEBI" id="CHEBI:138315"/>
        <dbReference type="EC" id="2.1.1.244"/>
    </reaction>
</comment>
<evidence type="ECO:0000256" key="8">
    <source>
        <dbReference type="ARBA" id="ARBA00047306"/>
    </source>
</evidence>
<keyword evidence="3 12" id="KW-0808">Transferase</keyword>
<evidence type="ECO:0000313" key="12">
    <source>
        <dbReference type="EMBL" id="ONM09953.1"/>
    </source>
</evidence>
<evidence type="ECO:0000256" key="3">
    <source>
        <dbReference type="ARBA" id="ARBA00022679"/>
    </source>
</evidence>
<evidence type="ECO:0000256" key="9">
    <source>
        <dbReference type="ARBA" id="ARBA00047885"/>
    </source>
</evidence>
<dbReference type="EMBL" id="CM007647">
    <property type="protein sequence ID" value="ONM09953.1"/>
    <property type="molecule type" value="Genomic_DNA"/>
</dbReference>
<evidence type="ECO:0000256" key="10">
    <source>
        <dbReference type="ARBA" id="ARBA00048167"/>
    </source>
</evidence>
<dbReference type="EC" id="2.1.1.244" evidence="5"/>
<dbReference type="AlphaFoldDB" id="B4FGG2"/>
<evidence type="ECO:0000256" key="6">
    <source>
        <dbReference type="ARBA" id="ARBA00039449"/>
    </source>
</evidence>
<dbReference type="InterPro" id="IPR029063">
    <property type="entry name" value="SAM-dependent_MTases_sf"/>
</dbReference>
<dbReference type="PANTHER" id="PTHR12753">
    <property type="entry name" value="AD-003 - RELATED"/>
    <property type="match status" value="1"/>
</dbReference>
<dbReference type="PANTHER" id="PTHR12753:SF0">
    <property type="entry name" value="ALPHA N-TERMINAL PROTEIN METHYLTRANSFERASE 1"/>
    <property type="match status" value="1"/>
</dbReference>
<dbReference type="ExpressionAtlas" id="B4FGG2">
    <property type="expression patterns" value="baseline and differential"/>
</dbReference>
<dbReference type="InterPro" id="IPR008576">
    <property type="entry name" value="MeTrfase_NTM1"/>
</dbReference>
<protein>
    <recommendedName>
        <fullName evidence="6">Alpha N-terminal protein methyltransferase 1</fullName>
        <ecNumber evidence="5">2.1.1.244</ecNumber>
    </recommendedName>
    <alternativeName>
        <fullName evidence="7">X-Pro-Lys N-terminal protein methyltransferase 1</fullName>
    </alternativeName>
</protein>
<comment type="catalytic activity">
    <reaction evidence="8">
        <text>N-terminal L-seryl-L-prolyl-L-lysyl-[protein] + 3 S-adenosyl-L-methionine = N-terminal N,N,N-trimethyl-L-seryl-L-prolyl-L-lysyl-[protein] + 3 S-adenosyl-L-homocysteine + 3 H(+)</text>
        <dbReference type="Rhea" id="RHEA:54724"/>
        <dbReference type="Rhea" id="RHEA-COMP:13789"/>
        <dbReference type="Rhea" id="RHEA-COMP:13973"/>
        <dbReference type="ChEBI" id="CHEBI:15378"/>
        <dbReference type="ChEBI" id="CHEBI:57856"/>
        <dbReference type="ChEBI" id="CHEBI:59789"/>
        <dbReference type="ChEBI" id="CHEBI:138061"/>
        <dbReference type="ChEBI" id="CHEBI:138317"/>
        <dbReference type="EC" id="2.1.1.244"/>
    </reaction>
</comment>
<dbReference type="Gene3D" id="3.40.50.150">
    <property type="entry name" value="Vaccinia Virus protein VP39"/>
    <property type="match status" value="1"/>
</dbReference>